<sequence>MNKLLRMVRIFLIMAYIFLFSCKGIKQKEEGTPNEFYDAQIGRWHSVDLLAEKCYSFSPYVYAINDPVLLLDFDGRDFDLSKYKGKEEMKALQAFLSTKEGYQFFAQFAKKGTSIIVNGQKFSFTKDGERSKDILKLQVKDMYVNGSTNTYEKNEDGSKGKHLQDADKASDVSKGVIHVIASYKELSEDGALLNLAHEALVHVNEDVKRLKEMDKAVNDGKLKPGSKEYIHNVTGGGVKLCCRS</sequence>
<evidence type="ECO:0008006" key="3">
    <source>
        <dbReference type="Google" id="ProtNLM"/>
    </source>
</evidence>
<keyword evidence="2" id="KW-1185">Reference proteome</keyword>
<accession>A0A4Q1CYV3</accession>
<dbReference type="RefSeq" id="WP_129006379.1">
    <property type="nucleotide sequence ID" value="NZ_SDHZ01000006.1"/>
</dbReference>
<dbReference type="OrthoDB" id="2972467at2"/>
<comment type="caution">
    <text evidence="1">The sequence shown here is derived from an EMBL/GenBank/DDBJ whole genome shotgun (WGS) entry which is preliminary data.</text>
</comment>
<proteinExistence type="predicted"/>
<dbReference type="EMBL" id="SDHZ01000006">
    <property type="protein sequence ID" value="RXK80527.1"/>
    <property type="molecule type" value="Genomic_DNA"/>
</dbReference>
<dbReference type="AlphaFoldDB" id="A0A4Q1CYV3"/>
<dbReference type="Gene3D" id="2.180.10.10">
    <property type="entry name" value="RHS repeat-associated core"/>
    <property type="match status" value="1"/>
</dbReference>
<evidence type="ECO:0000313" key="1">
    <source>
        <dbReference type="EMBL" id="RXK80527.1"/>
    </source>
</evidence>
<dbReference type="Proteomes" id="UP000290545">
    <property type="component" value="Unassembled WGS sequence"/>
</dbReference>
<reference evidence="1 2" key="1">
    <citation type="submission" date="2019-01" db="EMBL/GenBank/DDBJ databases">
        <title>Filimonas sp. strain TTM-71.</title>
        <authorList>
            <person name="Chen W.-M."/>
        </authorList>
    </citation>
    <scope>NUCLEOTIDE SEQUENCE [LARGE SCALE GENOMIC DNA]</scope>
    <source>
        <strain evidence="1 2">TTM-71</strain>
    </source>
</reference>
<protein>
    <recommendedName>
        <fullName evidence="3">RHS repeat-associated core domain-containing protein</fullName>
    </recommendedName>
</protein>
<gene>
    <name evidence="1" type="ORF">ESB13_23110</name>
</gene>
<organism evidence="1 2">
    <name type="scientific">Filimonas effusa</name>
    <dbReference type="NCBI Taxonomy" id="2508721"/>
    <lineage>
        <taxon>Bacteria</taxon>
        <taxon>Pseudomonadati</taxon>
        <taxon>Bacteroidota</taxon>
        <taxon>Chitinophagia</taxon>
        <taxon>Chitinophagales</taxon>
        <taxon>Chitinophagaceae</taxon>
        <taxon>Filimonas</taxon>
    </lineage>
</organism>
<name>A0A4Q1CYV3_9BACT</name>
<evidence type="ECO:0000313" key="2">
    <source>
        <dbReference type="Proteomes" id="UP000290545"/>
    </source>
</evidence>
<dbReference type="PROSITE" id="PS51257">
    <property type="entry name" value="PROKAR_LIPOPROTEIN"/>
    <property type="match status" value="1"/>
</dbReference>